<dbReference type="EMBL" id="VLTM01000030">
    <property type="protein sequence ID" value="KAA0162021.1"/>
    <property type="molecule type" value="Genomic_DNA"/>
</dbReference>
<dbReference type="Proteomes" id="UP000325113">
    <property type="component" value="Unassembled WGS sequence"/>
</dbReference>
<evidence type="ECO:0000313" key="6">
    <source>
        <dbReference type="Proteomes" id="UP000325113"/>
    </source>
</evidence>
<evidence type="ECO:0000256" key="2">
    <source>
        <dbReference type="ARBA" id="ARBA00033753"/>
    </source>
</evidence>
<feature type="region of interest" description="Disordered" evidence="3">
    <location>
        <begin position="65"/>
        <end position="109"/>
    </location>
</feature>
<dbReference type="AlphaFoldDB" id="A0A5A8DDR1"/>
<gene>
    <name evidence="5" type="ORF">FNF31_03432</name>
</gene>
<dbReference type="InterPro" id="IPR036414">
    <property type="entry name" value="YaeB_N_sf"/>
</dbReference>
<organism evidence="5 6">
    <name type="scientific">Cafeteria roenbergensis</name>
    <name type="common">Marine flagellate</name>
    <dbReference type="NCBI Taxonomy" id="33653"/>
    <lineage>
        <taxon>Eukaryota</taxon>
        <taxon>Sar</taxon>
        <taxon>Stramenopiles</taxon>
        <taxon>Bigyra</taxon>
        <taxon>Opalozoa</taxon>
        <taxon>Bicosoecida</taxon>
        <taxon>Cafeteriaceae</taxon>
        <taxon>Cafeteria</taxon>
    </lineage>
</organism>
<dbReference type="PANTHER" id="PTHR12818">
    <property type="entry name" value="TRNA (ADENINE(37)-N6)-METHYLTRANSFERASE"/>
    <property type="match status" value="1"/>
</dbReference>
<feature type="region of interest" description="Disordered" evidence="3">
    <location>
        <begin position="603"/>
        <end position="708"/>
    </location>
</feature>
<feature type="domain" description="TsaA-like" evidence="4">
    <location>
        <begin position="112"/>
        <end position="329"/>
    </location>
</feature>
<feature type="compositionally biased region" description="Low complexity" evidence="3">
    <location>
        <begin position="672"/>
        <end position="695"/>
    </location>
</feature>
<feature type="compositionally biased region" description="Low complexity" evidence="3">
    <location>
        <begin position="603"/>
        <end position="620"/>
    </location>
</feature>
<comment type="caution">
    <text evidence="5">The sequence shown here is derived from an EMBL/GenBank/DDBJ whole genome shotgun (WGS) entry which is preliminary data.</text>
</comment>
<feature type="region of interest" description="Disordered" evidence="3">
    <location>
        <begin position="550"/>
        <end position="585"/>
    </location>
</feature>
<accession>A0A5A8DDR1</accession>
<evidence type="ECO:0000313" key="5">
    <source>
        <dbReference type="EMBL" id="KAA0162021.1"/>
    </source>
</evidence>
<proteinExistence type="inferred from homology"/>
<dbReference type="Gene3D" id="2.40.30.70">
    <property type="entry name" value="YaeB-like"/>
    <property type="match status" value="1"/>
</dbReference>
<protein>
    <recommendedName>
        <fullName evidence="4">TsaA-like domain-containing protein</fullName>
    </recommendedName>
</protein>
<keyword evidence="1" id="KW-0949">S-adenosyl-L-methionine</keyword>
<evidence type="ECO:0000256" key="1">
    <source>
        <dbReference type="ARBA" id="ARBA00022691"/>
    </source>
</evidence>
<dbReference type="InterPro" id="IPR040372">
    <property type="entry name" value="YaeB-like"/>
</dbReference>
<dbReference type="SUPFAM" id="SSF118196">
    <property type="entry name" value="YaeB-like"/>
    <property type="match status" value="2"/>
</dbReference>
<feature type="compositionally biased region" description="Pro residues" evidence="3">
    <location>
        <begin position="95"/>
        <end position="105"/>
    </location>
</feature>
<dbReference type="InterPro" id="IPR036413">
    <property type="entry name" value="YaeB-like_sf"/>
</dbReference>
<reference evidence="5 6" key="1">
    <citation type="submission" date="2019-07" db="EMBL/GenBank/DDBJ databases">
        <title>Genomes of Cafeteria roenbergensis.</title>
        <authorList>
            <person name="Fischer M.G."/>
            <person name="Hackl T."/>
            <person name="Roman M."/>
        </authorList>
    </citation>
    <scope>NUCLEOTIDE SEQUENCE [LARGE SCALE GENOMIC DNA]</scope>
    <source>
        <strain evidence="5 6">Cflag</strain>
    </source>
</reference>
<dbReference type="PROSITE" id="PS51668">
    <property type="entry name" value="TSAA_2"/>
    <property type="match status" value="1"/>
</dbReference>
<dbReference type="InterPro" id="IPR023370">
    <property type="entry name" value="TrmO-like_N"/>
</dbReference>
<feature type="compositionally biased region" description="Low complexity" evidence="3">
    <location>
        <begin position="573"/>
        <end position="585"/>
    </location>
</feature>
<evidence type="ECO:0000256" key="3">
    <source>
        <dbReference type="SAM" id="MobiDB-lite"/>
    </source>
</evidence>
<dbReference type="PANTHER" id="PTHR12818:SF0">
    <property type="entry name" value="TRNA (ADENINE(37)-N6)-METHYLTRANSFERASE"/>
    <property type="match status" value="1"/>
</dbReference>
<evidence type="ECO:0000259" key="4">
    <source>
        <dbReference type="PROSITE" id="PS51668"/>
    </source>
</evidence>
<comment type="similarity">
    <text evidence="2">Belongs to the tRNA methyltransferase O family.</text>
</comment>
<dbReference type="Pfam" id="PF01980">
    <property type="entry name" value="TrmO_N"/>
    <property type="match status" value="1"/>
</dbReference>
<sequence>MSQEGGTSSSLPWVAGALAAAGAVVGAASLWHREQNAIAARDDALAAAARALDAKLAAEKALAAALSGRPTGSDAQTAAGPPRKPRPAAALSGPAPSPLPSPPPDGSWSMQVRAIGRATSCFRISRDTPRQGGLAPATRARIHLDPWVANSSLSGLQAYSHAMVFYAFDTNTNTAARKRALASRGRAMNGSVKPPALGGAKVGVLATRTPHRPNHVGATIVRILMVSDGVNVFRAASPDAPAAHASTAGGDADQAGAAAAAAASARPRGAAVHGGRVAAQRPAGEAIGKPGKAGLPSGGWVLVSGVDFTQGTPVLDIKPFVAAYDAPPGAVYPSWVARPSAVSVTPSESGETAAVIPRTVWWSAAASEGLQRVCADKRACKLYRRDEASELMTAVSQVLGADVRSAFQRGGRVAANAAADSAADDVELSVWVDGASLTYRRLLTTRRALAAARSRQGAAAPFTAADAALSLEEAAVVAELAGAAAGGAGAGASATEADAAQGDPAVMAALGLSSEGSPDDPAVVVLVTGAMVDRRRRPIGALPVAEGKAVARSGAVGSSEEASKEPAADEAAESSAAAAAAESSAADEAAESSAAAAAAESSAAAAAAESSAAAEAAGAAGQATVAGPGTPADARAALGAGGSAVEEDDDVEAAREAWMAAHAESPQEVPPAAAQSRDGSAQASSASSWELLSAGMAGSAPSPPGDKS</sequence>
<name>A0A5A8DDR1_CAFRO</name>